<keyword evidence="1" id="KW-0805">Transcription regulation</keyword>
<dbReference type="Pfam" id="PF01965">
    <property type="entry name" value="DJ-1_PfpI"/>
    <property type="match status" value="1"/>
</dbReference>
<dbReference type="PANTHER" id="PTHR43130:SF3">
    <property type="entry name" value="HTH-TYPE TRANSCRIPTIONAL REGULATOR RV1931C"/>
    <property type="match status" value="1"/>
</dbReference>
<name>A0ABP4QGH2_9ACTN</name>
<accession>A0ABP4QGH2</accession>
<evidence type="ECO:0000256" key="3">
    <source>
        <dbReference type="ARBA" id="ARBA00023163"/>
    </source>
</evidence>
<dbReference type="InterPro" id="IPR002818">
    <property type="entry name" value="DJ-1/PfpI"/>
</dbReference>
<dbReference type="SUPFAM" id="SSF52317">
    <property type="entry name" value="Class I glutamine amidotransferase-like"/>
    <property type="match status" value="1"/>
</dbReference>
<keyword evidence="3" id="KW-0804">Transcription</keyword>
<dbReference type="PANTHER" id="PTHR43130">
    <property type="entry name" value="ARAC-FAMILY TRANSCRIPTIONAL REGULATOR"/>
    <property type="match status" value="1"/>
</dbReference>
<reference evidence="6" key="1">
    <citation type="journal article" date="2019" name="Int. J. Syst. Evol. Microbiol.">
        <title>The Global Catalogue of Microorganisms (GCM) 10K type strain sequencing project: providing services to taxonomists for standard genome sequencing and annotation.</title>
        <authorList>
            <consortium name="The Broad Institute Genomics Platform"/>
            <consortium name="The Broad Institute Genome Sequencing Center for Infectious Disease"/>
            <person name="Wu L."/>
            <person name="Ma J."/>
        </authorList>
    </citation>
    <scope>NUCLEOTIDE SEQUENCE [LARGE SCALE GENOMIC DNA]</scope>
    <source>
        <strain evidence="6">JCM 14969</strain>
    </source>
</reference>
<dbReference type="Pfam" id="PF12833">
    <property type="entry name" value="HTH_18"/>
    <property type="match status" value="1"/>
</dbReference>
<dbReference type="CDD" id="cd03137">
    <property type="entry name" value="GATase1_AraC_1"/>
    <property type="match status" value="1"/>
</dbReference>
<dbReference type="PROSITE" id="PS00041">
    <property type="entry name" value="HTH_ARAC_FAMILY_1"/>
    <property type="match status" value="1"/>
</dbReference>
<evidence type="ECO:0000313" key="5">
    <source>
        <dbReference type="EMBL" id="GAA1608696.1"/>
    </source>
</evidence>
<evidence type="ECO:0000256" key="2">
    <source>
        <dbReference type="ARBA" id="ARBA00023125"/>
    </source>
</evidence>
<dbReference type="EMBL" id="BAAAOS010000056">
    <property type="protein sequence ID" value="GAA1608696.1"/>
    <property type="molecule type" value="Genomic_DNA"/>
</dbReference>
<dbReference type="PRINTS" id="PR00032">
    <property type="entry name" value="HTHARAC"/>
</dbReference>
<evidence type="ECO:0000256" key="1">
    <source>
        <dbReference type="ARBA" id="ARBA00023015"/>
    </source>
</evidence>
<dbReference type="SMART" id="SM00342">
    <property type="entry name" value="HTH_ARAC"/>
    <property type="match status" value="1"/>
</dbReference>
<dbReference type="InterPro" id="IPR009057">
    <property type="entry name" value="Homeodomain-like_sf"/>
</dbReference>
<keyword evidence="2" id="KW-0238">DNA-binding</keyword>
<dbReference type="RefSeq" id="WP_344221378.1">
    <property type="nucleotide sequence ID" value="NZ_BAAAOS010000056.1"/>
</dbReference>
<evidence type="ECO:0000313" key="6">
    <source>
        <dbReference type="Proteomes" id="UP001500393"/>
    </source>
</evidence>
<dbReference type="InterPro" id="IPR029062">
    <property type="entry name" value="Class_I_gatase-like"/>
</dbReference>
<proteinExistence type="predicted"/>
<dbReference type="InterPro" id="IPR018062">
    <property type="entry name" value="HTH_AraC-typ_CS"/>
</dbReference>
<sequence>MPQPSAELTVAILVMPGVIALDFSIPAHILGSAGGYRVIVCSETTGLAAGITATHPLAALADADIVVVPGFDDPEIPLPAEYTDALRLSADRGARLVAICTGTFALAAAGILTGRDATTHWQYLGLLRELHPQVNVVENRLFVEDGKILTSAGGGAAIDACLHVIRSDLGAAAAYEAGKGVVAAPARGGEERQYVDVLTPPRSDLSATRAWVMENIAEPITVRLMAENANLPRRTFIRHFETETGLPPMRWVVLQRVLSARRLLETSDWSVERIATATGFGSAASFRSVFRREVGSTPSAYRNRPAQRP</sequence>
<organism evidence="5 6">
    <name type="scientific">Kribbella sancticallisti</name>
    <dbReference type="NCBI Taxonomy" id="460087"/>
    <lineage>
        <taxon>Bacteria</taxon>
        <taxon>Bacillati</taxon>
        <taxon>Actinomycetota</taxon>
        <taxon>Actinomycetes</taxon>
        <taxon>Propionibacteriales</taxon>
        <taxon>Kribbellaceae</taxon>
        <taxon>Kribbella</taxon>
    </lineage>
</organism>
<dbReference type="InterPro" id="IPR052158">
    <property type="entry name" value="INH-QAR"/>
</dbReference>
<dbReference type="InterPro" id="IPR018060">
    <property type="entry name" value="HTH_AraC"/>
</dbReference>
<dbReference type="Gene3D" id="3.40.50.880">
    <property type="match status" value="1"/>
</dbReference>
<gene>
    <name evidence="5" type="ORF">GCM10009789_73950</name>
</gene>
<evidence type="ECO:0000259" key="4">
    <source>
        <dbReference type="PROSITE" id="PS01124"/>
    </source>
</evidence>
<feature type="domain" description="HTH araC/xylS-type" evidence="4">
    <location>
        <begin position="206"/>
        <end position="304"/>
    </location>
</feature>
<dbReference type="Gene3D" id="1.10.10.60">
    <property type="entry name" value="Homeodomain-like"/>
    <property type="match status" value="1"/>
</dbReference>
<dbReference type="SUPFAM" id="SSF46689">
    <property type="entry name" value="Homeodomain-like"/>
    <property type="match status" value="2"/>
</dbReference>
<dbReference type="InterPro" id="IPR020449">
    <property type="entry name" value="Tscrpt_reg_AraC-type_HTH"/>
</dbReference>
<protein>
    <submittedName>
        <fullName evidence="5">Helix-turn-helix domain-containing protein</fullName>
    </submittedName>
</protein>
<dbReference type="PROSITE" id="PS01124">
    <property type="entry name" value="HTH_ARAC_FAMILY_2"/>
    <property type="match status" value="1"/>
</dbReference>
<dbReference type="Proteomes" id="UP001500393">
    <property type="component" value="Unassembled WGS sequence"/>
</dbReference>
<keyword evidence="6" id="KW-1185">Reference proteome</keyword>
<comment type="caution">
    <text evidence="5">The sequence shown here is derived from an EMBL/GenBank/DDBJ whole genome shotgun (WGS) entry which is preliminary data.</text>
</comment>